<organism evidence="9 10">
    <name type="scientific">Dactylonectria estremocensis</name>
    <dbReference type="NCBI Taxonomy" id="1079267"/>
    <lineage>
        <taxon>Eukaryota</taxon>
        <taxon>Fungi</taxon>
        <taxon>Dikarya</taxon>
        <taxon>Ascomycota</taxon>
        <taxon>Pezizomycotina</taxon>
        <taxon>Sordariomycetes</taxon>
        <taxon>Hypocreomycetidae</taxon>
        <taxon>Hypocreales</taxon>
        <taxon>Nectriaceae</taxon>
        <taxon>Dactylonectria</taxon>
    </lineage>
</organism>
<dbReference type="AlphaFoldDB" id="A0A9P9EHQ1"/>
<keyword evidence="2" id="KW-0862">Zinc</keyword>
<proteinExistence type="predicted"/>
<dbReference type="GO" id="GO:0008270">
    <property type="term" value="F:zinc ion binding"/>
    <property type="evidence" value="ECO:0007669"/>
    <property type="project" value="InterPro"/>
</dbReference>
<feature type="domain" description="Xylanolytic transcriptional activator regulatory" evidence="8">
    <location>
        <begin position="191"/>
        <end position="343"/>
    </location>
</feature>
<protein>
    <recommendedName>
        <fullName evidence="8">Xylanolytic transcriptional activator regulatory domain-containing protein</fullName>
    </recommendedName>
</protein>
<dbReference type="EMBL" id="JAGMUU010000014">
    <property type="protein sequence ID" value="KAH7139749.1"/>
    <property type="molecule type" value="Genomic_DNA"/>
</dbReference>
<dbReference type="PANTHER" id="PTHR31313">
    <property type="entry name" value="TY1 ENHANCER ACTIVATOR"/>
    <property type="match status" value="1"/>
</dbReference>
<reference evidence="9" key="1">
    <citation type="journal article" date="2021" name="Nat. Commun.">
        <title>Genetic determinants of endophytism in the Arabidopsis root mycobiome.</title>
        <authorList>
            <person name="Mesny F."/>
            <person name="Miyauchi S."/>
            <person name="Thiergart T."/>
            <person name="Pickel B."/>
            <person name="Atanasova L."/>
            <person name="Karlsson M."/>
            <person name="Huettel B."/>
            <person name="Barry K.W."/>
            <person name="Haridas S."/>
            <person name="Chen C."/>
            <person name="Bauer D."/>
            <person name="Andreopoulos W."/>
            <person name="Pangilinan J."/>
            <person name="LaButti K."/>
            <person name="Riley R."/>
            <person name="Lipzen A."/>
            <person name="Clum A."/>
            <person name="Drula E."/>
            <person name="Henrissat B."/>
            <person name="Kohler A."/>
            <person name="Grigoriev I.V."/>
            <person name="Martin F.M."/>
            <person name="Hacquard S."/>
        </authorList>
    </citation>
    <scope>NUCLEOTIDE SEQUENCE</scope>
    <source>
        <strain evidence="9">MPI-CAGE-AT-0021</strain>
    </source>
</reference>
<evidence type="ECO:0000256" key="6">
    <source>
        <dbReference type="ARBA" id="ARBA00023242"/>
    </source>
</evidence>
<evidence type="ECO:0000256" key="1">
    <source>
        <dbReference type="ARBA" id="ARBA00022723"/>
    </source>
</evidence>
<evidence type="ECO:0000256" key="5">
    <source>
        <dbReference type="ARBA" id="ARBA00023163"/>
    </source>
</evidence>
<dbReference type="InterPro" id="IPR007219">
    <property type="entry name" value="XnlR_reg_dom"/>
</dbReference>
<dbReference type="GO" id="GO:0003677">
    <property type="term" value="F:DNA binding"/>
    <property type="evidence" value="ECO:0007669"/>
    <property type="project" value="UniProtKB-KW"/>
</dbReference>
<evidence type="ECO:0000259" key="8">
    <source>
        <dbReference type="Pfam" id="PF04082"/>
    </source>
</evidence>
<evidence type="ECO:0000256" key="4">
    <source>
        <dbReference type="ARBA" id="ARBA00023125"/>
    </source>
</evidence>
<feature type="compositionally biased region" description="Basic and acidic residues" evidence="7">
    <location>
        <begin position="48"/>
        <end position="61"/>
    </location>
</feature>
<evidence type="ECO:0000256" key="7">
    <source>
        <dbReference type="SAM" id="MobiDB-lite"/>
    </source>
</evidence>
<gene>
    <name evidence="9" type="ORF">B0J13DRAFT_558430</name>
</gene>
<feature type="region of interest" description="Disordered" evidence="7">
    <location>
        <begin position="41"/>
        <end position="109"/>
    </location>
</feature>
<keyword evidence="6" id="KW-0539">Nucleus</keyword>
<dbReference type="InterPro" id="IPR051615">
    <property type="entry name" value="Transcr_Regulatory_Elem"/>
</dbReference>
<evidence type="ECO:0000256" key="2">
    <source>
        <dbReference type="ARBA" id="ARBA00022833"/>
    </source>
</evidence>
<name>A0A9P9EHQ1_9HYPO</name>
<evidence type="ECO:0000313" key="10">
    <source>
        <dbReference type="Proteomes" id="UP000717696"/>
    </source>
</evidence>
<dbReference type="PANTHER" id="PTHR31313:SF83">
    <property type="entry name" value="ZN(II)2CYS6 TRANSCRIPTION FACTOR (EUROFUNG)"/>
    <property type="match status" value="1"/>
</dbReference>
<dbReference type="OrthoDB" id="2154091at2759"/>
<keyword evidence="4" id="KW-0238">DNA-binding</keyword>
<keyword evidence="3" id="KW-0805">Transcription regulation</keyword>
<dbReference type="Pfam" id="PF04082">
    <property type="entry name" value="Fungal_trans"/>
    <property type="match status" value="1"/>
</dbReference>
<comment type="caution">
    <text evidence="9">The sequence shown here is derived from an EMBL/GenBank/DDBJ whole genome shotgun (WGS) entry which is preliminary data.</text>
</comment>
<keyword evidence="1" id="KW-0479">Metal-binding</keyword>
<sequence length="557" mass="61273">MAQPTSVQEPVEAAGSERAAAYFKFDTRLDYYMKLAEEPSVLDGTGYPKRDPLRDSGRSQDADMLDTGTIASPDVLTPGSSESLPGASAHAGSRPYSVPFGSPGQPPSGPVISRWTSRAGAFQVTPDGRRSYFGPTSYLHFFPSSSMLWDPILRRRGRDPGVNKLLLAPEYRALDDQLVDAFFTYDNLFLDAFDKSVYLRDKARFEAGQDAFLYSHALGYAILAVGLLYTRETDSMSLPDGSKEDFASQARRLLHAELEAPSVSTILTLIVLCSLSAAEALDDQGWFYSGTALRLIPALGLDRNDGLSHPMEDKSTLRTLQRSIVAGATCLDTIWHSWCGRSTPGLASFPSLQSEDENSHHTREPSCAAASSFIALGFIHRDMLWQSAQEEPKFDQVWAAMEQWTTAILSSRLDEQAERRISALTLQSLMHFHGMHIQLHQLQPNATTATLSSSAGICEYSLGKCIYSGNEISHLQQLFRKRHGLGRLHPLSIHPMLAASLIHVQSFAKSPVSSGESKQARQNVLRSIQIFGEVAETMNAGSRALEIVIAAQREWSK</sequence>
<evidence type="ECO:0000256" key="3">
    <source>
        <dbReference type="ARBA" id="ARBA00023015"/>
    </source>
</evidence>
<dbReference type="Proteomes" id="UP000717696">
    <property type="component" value="Unassembled WGS sequence"/>
</dbReference>
<accession>A0A9P9EHQ1</accession>
<dbReference type="CDD" id="cd12148">
    <property type="entry name" value="fungal_TF_MHR"/>
    <property type="match status" value="1"/>
</dbReference>
<keyword evidence="10" id="KW-1185">Reference proteome</keyword>
<keyword evidence="5" id="KW-0804">Transcription</keyword>
<dbReference type="GO" id="GO:0006351">
    <property type="term" value="P:DNA-templated transcription"/>
    <property type="evidence" value="ECO:0007669"/>
    <property type="project" value="InterPro"/>
</dbReference>
<evidence type="ECO:0000313" key="9">
    <source>
        <dbReference type="EMBL" id="KAH7139749.1"/>
    </source>
</evidence>